<sequence length="437" mass="49005">MGTTRPGEESYDAVVLGAGVSGLTAAAHLARSGRSVCLLDTYPEPGGNHLSWHVGGSTFDIGSIFFMSDNPLFAIFPAMLDRCVPIDWTIQRVTPDNRISRYPFDLRDDLISRRPADLLRIALDVSLHKARPRARASADDFIRYYLGTIIPRQTGLIHYFNRFYGLAPSEISYDFAERRMDWISQNAGVRARIRHLVRPRRGGREARPRYAVARPRDGFAAMYREAVRQLAESGVVTRLQAPLRSARRRSDGFVLDTADRRVSGTRLISTIPLRRAADLFRLSLPEDEAPRSTALLTLFCHFRGRRNFDALILYNFSATGPWKRLTMHSDYYGRTGTWEYFSLEIVETTTASAPEAQFRRFKDDIQASGLFDGEVVLVGHARTEFAYPVYDHAAAAKRDRLKQALAAQGVELIGRQGLFEYIPASGQAVSLAQAALA</sequence>
<dbReference type="InterPro" id="IPR036188">
    <property type="entry name" value="FAD/NAD-bd_sf"/>
</dbReference>
<proteinExistence type="predicted"/>
<evidence type="ECO:0000313" key="2">
    <source>
        <dbReference type="Proteomes" id="UP001055167"/>
    </source>
</evidence>
<dbReference type="EMBL" id="BPQH01000018">
    <property type="protein sequence ID" value="GJD52357.1"/>
    <property type="molecule type" value="Genomic_DNA"/>
</dbReference>
<dbReference type="PANTHER" id="PTHR21197:SF0">
    <property type="entry name" value="UDP-GALACTOPYRANOSE MUTASE"/>
    <property type="match status" value="1"/>
</dbReference>
<comment type="caution">
    <text evidence="1">The sequence shown here is derived from an EMBL/GenBank/DDBJ whole genome shotgun (WGS) entry which is preliminary data.</text>
</comment>
<reference evidence="1" key="1">
    <citation type="journal article" date="2021" name="Front. Microbiol.">
        <title>Comprehensive Comparative Genomics and Phenotyping of Methylobacterium Species.</title>
        <authorList>
            <person name="Alessa O."/>
            <person name="Ogura Y."/>
            <person name="Fujitani Y."/>
            <person name="Takami H."/>
            <person name="Hayashi T."/>
            <person name="Sahin N."/>
            <person name="Tani A."/>
        </authorList>
    </citation>
    <scope>NUCLEOTIDE SEQUENCE</scope>
    <source>
        <strain evidence="1">KCTC 52305</strain>
    </source>
</reference>
<evidence type="ECO:0000313" key="1">
    <source>
        <dbReference type="EMBL" id="GJD52357.1"/>
    </source>
</evidence>
<evidence type="ECO:0008006" key="3">
    <source>
        <dbReference type="Google" id="ProtNLM"/>
    </source>
</evidence>
<gene>
    <name evidence="1" type="ORF">OPKNFCMD_5122</name>
</gene>
<dbReference type="Pfam" id="PF13450">
    <property type="entry name" value="NAD_binding_8"/>
    <property type="match status" value="1"/>
</dbReference>
<dbReference type="PANTHER" id="PTHR21197">
    <property type="entry name" value="UDP-GALACTOPYRANOSE MUTASE"/>
    <property type="match status" value="1"/>
</dbReference>
<accession>A0ABQ4R6H1</accession>
<dbReference type="Proteomes" id="UP001055167">
    <property type="component" value="Unassembled WGS sequence"/>
</dbReference>
<dbReference type="Gene3D" id="3.50.50.60">
    <property type="entry name" value="FAD/NAD(P)-binding domain"/>
    <property type="match status" value="1"/>
</dbReference>
<reference evidence="1" key="2">
    <citation type="submission" date="2021-08" db="EMBL/GenBank/DDBJ databases">
        <authorList>
            <person name="Tani A."/>
            <person name="Ola A."/>
            <person name="Ogura Y."/>
            <person name="Katsura K."/>
            <person name="Hayashi T."/>
        </authorList>
    </citation>
    <scope>NUCLEOTIDE SEQUENCE</scope>
    <source>
        <strain evidence="1">KCTC 52305</strain>
    </source>
</reference>
<keyword evidence="2" id="KW-1185">Reference proteome</keyword>
<organism evidence="1 2">
    <name type="scientific">Methylobacterium crusticola</name>
    <dbReference type="NCBI Taxonomy" id="1697972"/>
    <lineage>
        <taxon>Bacteria</taxon>
        <taxon>Pseudomonadati</taxon>
        <taxon>Pseudomonadota</taxon>
        <taxon>Alphaproteobacteria</taxon>
        <taxon>Hyphomicrobiales</taxon>
        <taxon>Methylobacteriaceae</taxon>
        <taxon>Methylobacterium</taxon>
    </lineage>
</organism>
<dbReference type="SUPFAM" id="SSF51905">
    <property type="entry name" value="FAD/NAD(P)-binding domain"/>
    <property type="match status" value="1"/>
</dbReference>
<name>A0ABQ4R6H1_9HYPH</name>
<dbReference type="RefSeq" id="WP_128563330.1">
    <property type="nucleotide sequence ID" value="NZ_BPQH01000018.1"/>
</dbReference>
<protein>
    <recommendedName>
        <fullName evidence="3">FAD-dependent oxidoreductase</fullName>
    </recommendedName>
</protein>